<dbReference type="KEGG" id="bmeg:BG04_1772"/>
<dbReference type="EMBL" id="CP009920">
    <property type="protein sequence ID" value="AJI25203.1"/>
    <property type="molecule type" value="Genomic_DNA"/>
</dbReference>
<gene>
    <name evidence="2" type="ORF">BG04_1772</name>
</gene>
<feature type="domain" description="Sporulation membrane protein YtrI C-terminal" evidence="1">
    <location>
        <begin position="82"/>
        <end position="166"/>
    </location>
</feature>
<dbReference type="HOGENOM" id="CLU_135467_0_0_9"/>
<sequence length="172" mass="20357">MRVPSERMFKRSDWQRFFAGIVIGAIVSWGVFLTIYGVSRDRELEEIRIANDKLEKANLQISAWQEDVKALNKEMKQHLIIQNVKVKLVNGNRYKVNSVVEYNIQKSVDKEAQHLIAQDIESAYRSRDILKKAIENKKYEFDKTIYEVEVHQIYFYTTLSIEVRIKKMEKVL</sequence>
<dbReference type="NCBIfam" id="NF041479">
    <property type="entry name" value="spor_membprot_YtrI"/>
    <property type="match status" value="1"/>
</dbReference>
<protein>
    <recommendedName>
        <fullName evidence="1">Sporulation membrane protein YtrI C-terminal domain-containing protein</fullName>
    </recommendedName>
</protein>
<dbReference type="AlphaFoldDB" id="A0A0B6AWX4"/>
<dbReference type="InterPro" id="IPR048198">
    <property type="entry name" value="YtrI"/>
</dbReference>
<dbReference type="RefSeq" id="WP_016765717.1">
    <property type="nucleotide sequence ID" value="NZ_BCVB01000008.1"/>
</dbReference>
<dbReference type="InterPro" id="IPR058620">
    <property type="entry name" value="YtrI_C"/>
</dbReference>
<organism evidence="2 3">
    <name type="scientific">Priestia megaterium (strain ATCC 14581 / DSM 32 / CCUG 1817 / JCM 2506 / NBRC 15308 / NCIMB 9376 / NCTC 10342 / NRRL B-14308 / VKM B-512 / Ford 19)</name>
    <name type="common">Bacillus megaterium</name>
    <dbReference type="NCBI Taxonomy" id="1348623"/>
    <lineage>
        <taxon>Bacteria</taxon>
        <taxon>Bacillati</taxon>
        <taxon>Bacillota</taxon>
        <taxon>Bacilli</taxon>
        <taxon>Bacillales</taxon>
        <taxon>Bacillaceae</taxon>
        <taxon>Priestia</taxon>
    </lineage>
</organism>
<dbReference type="Proteomes" id="UP000031829">
    <property type="component" value="Chromosome"/>
</dbReference>
<dbReference type="GeneID" id="93645238"/>
<reference evidence="2 3" key="1">
    <citation type="journal article" date="2015" name="Genome Announc.">
        <title>Complete genome sequences for 35 biothreat assay-relevant bacillus species.</title>
        <authorList>
            <person name="Johnson S.L."/>
            <person name="Daligault H.E."/>
            <person name="Davenport K.W."/>
            <person name="Jaissle J."/>
            <person name="Frey K.G."/>
            <person name="Ladner J.T."/>
            <person name="Broomall S.M."/>
            <person name="Bishop-Lilly K.A."/>
            <person name="Bruce D.C."/>
            <person name="Gibbons H.S."/>
            <person name="Coyne S.R."/>
            <person name="Lo C.C."/>
            <person name="Meincke L."/>
            <person name="Munk A.C."/>
            <person name="Koroleva G.I."/>
            <person name="Rosenzweig C.N."/>
            <person name="Palacios G.F."/>
            <person name="Redden C.L."/>
            <person name="Minogue T.D."/>
            <person name="Chain P.S."/>
        </authorList>
    </citation>
    <scope>NUCLEOTIDE SEQUENCE [LARGE SCALE GENOMIC DNA]</scope>
    <source>
        <strain evidence="3">ATCC 14581 / DSM 32 / JCM 2506 / NBRC 15308 / NCIMB 9376 / NCTC 10342 / NRRL B-14308 / VKM B-512</strain>
    </source>
</reference>
<evidence type="ECO:0000259" key="1">
    <source>
        <dbReference type="Pfam" id="PF26347"/>
    </source>
</evidence>
<name>A0A0B6AWX4_PRIM2</name>
<evidence type="ECO:0000313" key="3">
    <source>
        <dbReference type="Proteomes" id="UP000031829"/>
    </source>
</evidence>
<proteinExistence type="predicted"/>
<evidence type="ECO:0000313" key="2">
    <source>
        <dbReference type="EMBL" id="AJI25203.1"/>
    </source>
</evidence>
<dbReference type="Pfam" id="PF26347">
    <property type="entry name" value="YtrI_sporulation"/>
    <property type="match status" value="1"/>
</dbReference>
<accession>A0A0B6AWX4</accession>